<evidence type="ECO:0000313" key="3">
    <source>
        <dbReference type="EMBL" id="PZR81609.1"/>
    </source>
</evidence>
<keyword evidence="1" id="KW-0472">Membrane</keyword>
<keyword evidence="1" id="KW-0812">Transmembrane</keyword>
<dbReference type="RefSeq" id="WP_337313636.1">
    <property type="nucleotide sequence ID" value="NZ_JAEKNS010000145.1"/>
</dbReference>
<comment type="caution">
    <text evidence="3">The sequence shown here is derived from an EMBL/GenBank/DDBJ whole genome shotgun (WGS) entry which is preliminary data.</text>
</comment>
<name>A0A2W5Z8E1_9BACT</name>
<dbReference type="Proteomes" id="UP000606991">
    <property type="component" value="Unassembled WGS sequence"/>
</dbReference>
<accession>A0A934K5M5</accession>
<organism evidence="3 4">
    <name type="scientific">Candidatus Aeolococcus gillhamiae</name>
    <dbReference type="NCBI Taxonomy" id="3127015"/>
    <lineage>
        <taxon>Bacteria</taxon>
        <taxon>Bacillati</taxon>
        <taxon>Candidatus Dormiibacterota</taxon>
        <taxon>Candidatus Dormibacteria</taxon>
        <taxon>Candidatus Aeolococcales</taxon>
        <taxon>Candidatus Aeolococcaceae</taxon>
        <taxon>Candidatus Aeolococcus</taxon>
    </lineage>
</organism>
<keyword evidence="1" id="KW-1133">Transmembrane helix</keyword>
<reference evidence="3 4" key="1">
    <citation type="journal article" date="2017" name="Nature">
        <title>Atmospheric trace gases support primary production in Antarctic desert surface soil.</title>
        <authorList>
            <person name="Ji M."/>
            <person name="Greening C."/>
            <person name="Vanwonterghem I."/>
            <person name="Carere C.R."/>
            <person name="Bay S.K."/>
            <person name="Steen J.A."/>
            <person name="Montgomery K."/>
            <person name="Lines T."/>
            <person name="Beardall J."/>
            <person name="van Dorst J."/>
            <person name="Snape I."/>
            <person name="Stott M.B."/>
            <person name="Hugenholtz P."/>
            <person name="Ferrari B.C."/>
        </authorList>
    </citation>
    <scope>NUCLEOTIDE SEQUENCE [LARGE SCALE GENOMIC DNA]</scope>
    <source>
        <strain evidence="3">RRmetagenome_bin12</strain>
    </source>
</reference>
<evidence type="ECO:0000313" key="5">
    <source>
        <dbReference type="Proteomes" id="UP000606991"/>
    </source>
</evidence>
<reference evidence="3" key="2">
    <citation type="submission" date="2018-05" db="EMBL/GenBank/DDBJ databases">
        <authorList>
            <person name="Ferrari B."/>
        </authorList>
    </citation>
    <scope>NUCLEOTIDE SEQUENCE</scope>
    <source>
        <strain evidence="3">RRmetagenome_bin12</strain>
    </source>
</reference>
<feature type="transmembrane region" description="Helical" evidence="1">
    <location>
        <begin position="210"/>
        <end position="231"/>
    </location>
</feature>
<gene>
    <name evidence="3" type="ORF">DLM65_05565</name>
    <name evidence="2" type="ORF">JF886_14320</name>
</gene>
<evidence type="ECO:0000313" key="4">
    <source>
        <dbReference type="Proteomes" id="UP000248724"/>
    </source>
</evidence>
<reference evidence="2 5" key="3">
    <citation type="submission" date="2020-10" db="EMBL/GenBank/DDBJ databases">
        <title>Ca. Dormibacterota MAGs.</title>
        <authorList>
            <person name="Montgomery K."/>
        </authorList>
    </citation>
    <scope>NUCLEOTIDE SEQUENCE [LARGE SCALE GENOMIC DNA]</scope>
    <source>
        <strain evidence="2">SC8812_S17_18</strain>
    </source>
</reference>
<protein>
    <submittedName>
        <fullName evidence="3">Uncharacterized protein</fullName>
    </submittedName>
</protein>
<evidence type="ECO:0000256" key="1">
    <source>
        <dbReference type="SAM" id="Phobius"/>
    </source>
</evidence>
<evidence type="ECO:0000313" key="2">
    <source>
        <dbReference type="EMBL" id="MBJ7596003.1"/>
    </source>
</evidence>
<sequence length="237" mass="23736">MRTGLAGLLALGLAGFGAGLVVPVGVAAGRVGLRTGALRADVGFLTAPFFGACFALAIGFTLAFDFDCDFDVGFPLAIGFGFDLGAALLRFAGADGRRGPPLGFFGAGRVIARELLAAGLAGREGPRAGAACRFATGRALRCGLADRFCAGLARPRTEVDFAADRTVAELRPTPLAGDLAEVRDAAFAAGLATLRAGVASRAAVVAALRAGLATGLTAFVAGFLAAGWVAAGFACRL</sequence>
<feature type="transmembrane region" description="Helical" evidence="1">
    <location>
        <begin position="44"/>
        <end position="64"/>
    </location>
</feature>
<dbReference type="EMBL" id="JAEKNS010000145">
    <property type="protein sequence ID" value="MBJ7596003.1"/>
    <property type="molecule type" value="Genomic_DNA"/>
</dbReference>
<dbReference type="Proteomes" id="UP000248724">
    <property type="component" value="Unassembled WGS sequence"/>
</dbReference>
<proteinExistence type="predicted"/>
<accession>A0A2W5Z8E1</accession>
<dbReference type="AlphaFoldDB" id="A0A2W5Z8E1"/>
<dbReference type="EMBL" id="QHBU01000103">
    <property type="protein sequence ID" value="PZR81609.1"/>
    <property type="molecule type" value="Genomic_DNA"/>
</dbReference>